<sequence>MDEPDTALIGAHGYCTQEMVNLLVTGKARSNVFDGTVSLGDEGGRGLPRKILKGLDERSPFGYLSLFEHYGSLQVGSRMRFPVYPIFVVCSESHYTVLFSPTKACLQVTTDEGGDGGGPQREFDLFFYDGLANQESPTRLTVRPGRRREDGSGGGGGDDDDLVPPLEHCIRTRWKEAEVDWNGAEPLL</sequence>
<evidence type="ECO:0000313" key="4">
    <source>
        <dbReference type="EMBL" id="KAG5459430.1"/>
    </source>
</evidence>
<dbReference type="GO" id="GO:0006508">
    <property type="term" value="P:proteolysis"/>
    <property type="evidence" value="ECO:0007669"/>
    <property type="project" value="UniProtKB-KW"/>
</dbReference>
<dbReference type="GO" id="GO:0071108">
    <property type="term" value="P:protein K48-linked deubiquitination"/>
    <property type="evidence" value="ECO:0007669"/>
    <property type="project" value="InterPro"/>
</dbReference>
<dbReference type="EMBL" id="JAEFCI010006857">
    <property type="protein sequence ID" value="KAG5459430.1"/>
    <property type="molecule type" value="Genomic_DNA"/>
</dbReference>
<dbReference type="GO" id="GO:1990380">
    <property type="term" value="F:K48-linked deubiquitinase activity"/>
    <property type="evidence" value="ECO:0007669"/>
    <property type="project" value="InterPro"/>
</dbReference>
<feature type="region of interest" description="Disordered" evidence="2">
    <location>
        <begin position="141"/>
        <end position="164"/>
    </location>
</feature>
<protein>
    <recommendedName>
        <fullName evidence="3">Deubiquitinating enzyme MINDY-3/4 conserved domain-containing protein</fullName>
    </recommendedName>
</protein>
<proteinExistence type="inferred from homology"/>
<keyword evidence="5" id="KW-1185">Reference proteome</keyword>
<gene>
    <name evidence="4" type="ORF">BJ554DRAFT_168</name>
</gene>
<dbReference type="SMART" id="SM01174">
    <property type="entry name" value="DUF4205"/>
    <property type="match status" value="1"/>
</dbReference>
<reference evidence="4 5" key="1">
    <citation type="journal article" name="Sci. Rep.">
        <title>Genome-scale phylogenetic analyses confirm Olpidium as the closest living zoosporic fungus to the non-flagellated, terrestrial fungi.</title>
        <authorList>
            <person name="Chang Y."/>
            <person name="Rochon D."/>
            <person name="Sekimoto S."/>
            <person name="Wang Y."/>
            <person name="Chovatia M."/>
            <person name="Sandor L."/>
            <person name="Salamov A."/>
            <person name="Grigoriev I.V."/>
            <person name="Stajich J.E."/>
            <person name="Spatafora J.W."/>
        </authorList>
    </citation>
    <scope>NUCLEOTIDE SEQUENCE [LARGE SCALE GENOMIC DNA]</scope>
    <source>
        <strain evidence="4">S191</strain>
    </source>
</reference>
<name>A0A8H7ZU87_9FUNG</name>
<evidence type="ECO:0000313" key="5">
    <source>
        <dbReference type="Proteomes" id="UP000673691"/>
    </source>
</evidence>
<dbReference type="Pfam" id="PF13898">
    <property type="entry name" value="MINDY-3_4_CD"/>
    <property type="match status" value="1"/>
</dbReference>
<comment type="caution">
    <text evidence="4">The sequence shown here is derived from an EMBL/GenBank/DDBJ whole genome shotgun (WGS) entry which is preliminary data.</text>
</comment>
<dbReference type="PANTHER" id="PTHR12473">
    <property type="entry name" value="UBIQUITIN CARBOXYL-TERMINAL HYDROLASE MINDY-4-RELATED"/>
    <property type="match status" value="1"/>
</dbReference>
<organism evidence="4 5">
    <name type="scientific">Olpidium bornovanus</name>
    <dbReference type="NCBI Taxonomy" id="278681"/>
    <lineage>
        <taxon>Eukaryota</taxon>
        <taxon>Fungi</taxon>
        <taxon>Fungi incertae sedis</taxon>
        <taxon>Olpidiomycota</taxon>
        <taxon>Olpidiomycotina</taxon>
        <taxon>Olpidiomycetes</taxon>
        <taxon>Olpidiales</taxon>
        <taxon>Olpidiaceae</taxon>
        <taxon>Olpidium</taxon>
    </lineage>
</organism>
<dbReference type="Proteomes" id="UP000673691">
    <property type="component" value="Unassembled WGS sequence"/>
</dbReference>
<feature type="domain" description="Deubiquitinating enzyme MINDY-3/4 conserved" evidence="3">
    <location>
        <begin position="1"/>
        <end position="183"/>
    </location>
</feature>
<feature type="non-terminal residue" evidence="4">
    <location>
        <position position="1"/>
    </location>
</feature>
<dbReference type="GO" id="GO:0004843">
    <property type="term" value="F:cysteine-type deubiquitinase activity"/>
    <property type="evidence" value="ECO:0007669"/>
    <property type="project" value="UniProtKB-EC"/>
</dbReference>
<accession>A0A8H7ZU87</accession>
<comment type="similarity">
    <text evidence="1">Belongs to the MINDY deubiquitinase family. FAM188 subfamily.</text>
</comment>
<dbReference type="AlphaFoldDB" id="A0A8H7ZU87"/>
<dbReference type="InterPro" id="IPR039785">
    <property type="entry name" value="MINY3/4"/>
</dbReference>
<dbReference type="InterPro" id="IPR025257">
    <property type="entry name" value="MINDY-3/4_CD"/>
</dbReference>
<evidence type="ECO:0000259" key="3">
    <source>
        <dbReference type="SMART" id="SM01174"/>
    </source>
</evidence>
<dbReference type="OrthoDB" id="10263628at2759"/>
<evidence type="ECO:0000256" key="1">
    <source>
        <dbReference type="ARBA" id="ARBA00011074"/>
    </source>
</evidence>
<evidence type="ECO:0000256" key="2">
    <source>
        <dbReference type="SAM" id="MobiDB-lite"/>
    </source>
</evidence>
<dbReference type="PANTHER" id="PTHR12473:SF8">
    <property type="entry name" value="UBIQUITIN CARBOXYL-TERMINAL HYDROLASE MINDY-4-RELATED"/>
    <property type="match status" value="1"/>
</dbReference>